<dbReference type="RefSeq" id="WP_187563354.1">
    <property type="nucleotide sequence ID" value="NZ_JACGWS010000010.1"/>
</dbReference>
<gene>
    <name evidence="1" type="ORF">H2O64_16695</name>
</gene>
<accession>A0ABR7QCL0</accession>
<dbReference type="EMBL" id="JACGWS010000010">
    <property type="protein sequence ID" value="MBC8756315.1"/>
    <property type="molecule type" value="Genomic_DNA"/>
</dbReference>
<protein>
    <submittedName>
        <fullName evidence="1">Uncharacterized protein</fullName>
    </submittedName>
</protein>
<dbReference type="Proteomes" id="UP000619238">
    <property type="component" value="Unassembled WGS sequence"/>
</dbReference>
<organism evidence="1 2">
    <name type="scientific">Kordia aestuariivivens</name>
    <dbReference type="NCBI Taxonomy" id="2759037"/>
    <lineage>
        <taxon>Bacteria</taxon>
        <taxon>Pseudomonadati</taxon>
        <taxon>Bacteroidota</taxon>
        <taxon>Flavobacteriia</taxon>
        <taxon>Flavobacteriales</taxon>
        <taxon>Flavobacteriaceae</taxon>
        <taxon>Kordia</taxon>
    </lineage>
</organism>
<name>A0ABR7QCL0_9FLAO</name>
<evidence type="ECO:0000313" key="1">
    <source>
        <dbReference type="EMBL" id="MBC8756315.1"/>
    </source>
</evidence>
<keyword evidence="2" id="KW-1185">Reference proteome</keyword>
<comment type="caution">
    <text evidence="1">The sequence shown here is derived from an EMBL/GenBank/DDBJ whole genome shotgun (WGS) entry which is preliminary data.</text>
</comment>
<evidence type="ECO:0000313" key="2">
    <source>
        <dbReference type="Proteomes" id="UP000619238"/>
    </source>
</evidence>
<sequence>MNELLDNALEHELIAIGFKGLFQLYYDNPKNKIWNSGANEEKLKNIIEQPNSSLLGSFLAAETLRYYEVKLDKKYTNKLSEAYVYALEKTNMEDDDFIGISANSWGFLYNNKNAGYLGEKLISYGEITISNLVKLLEIEGKVLYEGSEEATIGNDYQYRIKDFAAFYIAKIKNIPLTFYQDFDERDAEIERLKKILANE</sequence>
<proteinExistence type="predicted"/>
<reference evidence="1 2" key="1">
    <citation type="submission" date="2020-07" db="EMBL/GenBank/DDBJ databases">
        <title>Description of Kordia aestuariivivens sp. nov., isolated from a tidal flat.</title>
        <authorList>
            <person name="Park S."/>
            <person name="Yoon J.-H."/>
        </authorList>
    </citation>
    <scope>NUCLEOTIDE SEQUENCE [LARGE SCALE GENOMIC DNA]</scope>
    <source>
        <strain evidence="1 2">YSTF-M3</strain>
    </source>
</reference>